<dbReference type="GO" id="GO:0006310">
    <property type="term" value="P:DNA recombination"/>
    <property type="evidence" value="ECO:0007669"/>
    <property type="project" value="UniProtKB-KW"/>
</dbReference>
<dbReference type="AlphaFoldDB" id="A0AAD6TS95"/>
<dbReference type="GO" id="GO:0003677">
    <property type="term" value="F:DNA binding"/>
    <property type="evidence" value="ECO:0007669"/>
    <property type="project" value="InterPro"/>
</dbReference>
<comment type="caution">
    <text evidence="2">The sequence shown here is derived from an EMBL/GenBank/DDBJ whole genome shotgun (WGS) entry which is preliminary data.</text>
</comment>
<dbReference type="PANTHER" id="PTHR34605">
    <property type="entry name" value="PHAGE_INTEGRASE DOMAIN-CONTAINING PROTEIN"/>
    <property type="match status" value="1"/>
</dbReference>
<dbReference type="Gene3D" id="1.10.443.10">
    <property type="entry name" value="Intergrase catalytic core"/>
    <property type="match status" value="1"/>
</dbReference>
<dbReference type="GO" id="GO:0015074">
    <property type="term" value="P:DNA integration"/>
    <property type="evidence" value="ECO:0007669"/>
    <property type="project" value="InterPro"/>
</dbReference>
<evidence type="ECO:0000313" key="2">
    <source>
        <dbReference type="EMBL" id="KAJ7071793.1"/>
    </source>
</evidence>
<dbReference type="InterPro" id="IPR013762">
    <property type="entry name" value="Integrase-like_cat_sf"/>
</dbReference>
<evidence type="ECO:0008006" key="4">
    <source>
        <dbReference type="Google" id="ProtNLM"/>
    </source>
</evidence>
<organism evidence="2 3">
    <name type="scientific">Mycena belliarum</name>
    <dbReference type="NCBI Taxonomy" id="1033014"/>
    <lineage>
        <taxon>Eukaryota</taxon>
        <taxon>Fungi</taxon>
        <taxon>Dikarya</taxon>
        <taxon>Basidiomycota</taxon>
        <taxon>Agaricomycotina</taxon>
        <taxon>Agaricomycetes</taxon>
        <taxon>Agaricomycetidae</taxon>
        <taxon>Agaricales</taxon>
        <taxon>Marasmiineae</taxon>
        <taxon>Mycenaceae</taxon>
        <taxon>Mycena</taxon>
    </lineage>
</organism>
<sequence>MPASDILLGAFISEYSGARSGSAIRNWLSGLHLWHIYNDADWHGKEGWLPNILKAAEKKGAAFKRLPRGPITIQHLRALRAHLDLDVPLHAAIWAAALAAFWGCRRLGELLIKSVTKFSVEHDVTRSTRISHCHMQTANRVVLSFHLPWTKTTGIRGGEAILTATGDDLCPVSAFDNHLRVNHSPDHDTPMFAFRDRSSWQPLIKQSFLDFSDKIYKAAALENVFGHSYRIGGSLKLLLDGVAPEIVMKVGGWSSLCFLIYWRRLEQVIPLAITRAWDAQLRSFASRNGLQHDATAINLQS</sequence>
<keyword evidence="3" id="KW-1185">Reference proteome</keyword>
<dbReference type="PANTHER" id="PTHR34605:SF3">
    <property type="entry name" value="P CELL-TYPE AGGLUTINATION PROTEIN MAP4-LIKE-RELATED"/>
    <property type="match status" value="1"/>
</dbReference>
<dbReference type="InterPro" id="IPR052925">
    <property type="entry name" value="Phage_Integrase-like_Recomb"/>
</dbReference>
<accession>A0AAD6TS95</accession>
<dbReference type="SUPFAM" id="SSF56349">
    <property type="entry name" value="DNA breaking-rejoining enzymes"/>
    <property type="match status" value="1"/>
</dbReference>
<protein>
    <recommendedName>
        <fullName evidence="4">DNA breaking-rejoining enzyme</fullName>
    </recommendedName>
</protein>
<name>A0AAD6TS95_9AGAR</name>
<keyword evidence="1" id="KW-0233">DNA recombination</keyword>
<gene>
    <name evidence="2" type="ORF">B0H15DRAFT_793282</name>
</gene>
<dbReference type="InterPro" id="IPR011010">
    <property type="entry name" value="DNA_brk_join_enz"/>
</dbReference>
<dbReference type="EMBL" id="JARJCN010000124">
    <property type="protein sequence ID" value="KAJ7071793.1"/>
    <property type="molecule type" value="Genomic_DNA"/>
</dbReference>
<evidence type="ECO:0000256" key="1">
    <source>
        <dbReference type="ARBA" id="ARBA00023172"/>
    </source>
</evidence>
<proteinExistence type="predicted"/>
<reference evidence="2" key="1">
    <citation type="submission" date="2023-03" db="EMBL/GenBank/DDBJ databases">
        <title>Massive genome expansion in bonnet fungi (Mycena s.s.) driven by repeated elements and novel gene families across ecological guilds.</title>
        <authorList>
            <consortium name="Lawrence Berkeley National Laboratory"/>
            <person name="Harder C.B."/>
            <person name="Miyauchi S."/>
            <person name="Viragh M."/>
            <person name="Kuo A."/>
            <person name="Thoen E."/>
            <person name="Andreopoulos B."/>
            <person name="Lu D."/>
            <person name="Skrede I."/>
            <person name="Drula E."/>
            <person name="Henrissat B."/>
            <person name="Morin E."/>
            <person name="Kohler A."/>
            <person name="Barry K."/>
            <person name="LaButti K."/>
            <person name="Morin E."/>
            <person name="Salamov A."/>
            <person name="Lipzen A."/>
            <person name="Mereny Z."/>
            <person name="Hegedus B."/>
            <person name="Baldrian P."/>
            <person name="Stursova M."/>
            <person name="Weitz H."/>
            <person name="Taylor A."/>
            <person name="Grigoriev I.V."/>
            <person name="Nagy L.G."/>
            <person name="Martin F."/>
            <person name="Kauserud H."/>
        </authorList>
    </citation>
    <scope>NUCLEOTIDE SEQUENCE</scope>
    <source>
        <strain evidence="2">CBHHK173m</strain>
    </source>
</reference>
<evidence type="ECO:0000313" key="3">
    <source>
        <dbReference type="Proteomes" id="UP001222325"/>
    </source>
</evidence>
<dbReference type="Proteomes" id="UP001222325">
    <property type="component" value="Unassembled WGS sequence"/>
</dbReference>